<dbReference type="EMBL" id="JADLQN010000001">
    <property type="protein sequence ID" value="MBF6354794.1"/>
    <property type="molecule type" value="Genomic_DNA"/>
</dbReference>
<protein>
    <submittedName>
        <fullName evidence="2">HNH endonuclease</fullName>
    </submittedName>
</protein>
<dbReference type="RefSeq" id="WP_195001492.1">
    <property type="nucleotide sequence ID" value="NZ_JADLQN010000001.1"/>
</dbReference>
<proteinExistence type="predicted"/>
<sequence>MQSRVEHELRQMIFEELKRQVSEKGALTRADLADFSVAGQRRRLIDQNKGIWNPRDLQATLSILSKPDSQYSDEEVGDGLFSYDYREGNPEGDNTKLRRAFELQLPLILLRWIKSGVYVPVFPAYVIADDPVRKRFLVALDERLRELPDPQHLGPVERAYAERITRQRLHQPEFRAKILLAYASRCSICQLGHVQLLDAAHIIADNDARGLAEVSNGLCLCKLHHAAYDANLLGISPKHVIHISEKIKRDPSDSPVLTHSLRDFDGRLISLPAARNSTPSPERLAERFETFKEAS</sequence>
<keyword evidence="2" id="KW-0255">Endonuclease</keyword>
<reference evidence="2 3" key="1">
    <citation type="submission" date="2020-10" db="EMBL/GenBank/DDBJ databases">
        <title>Identification of Nocardia species via Next-generation sequencing and recognition of intraspecies genetic diversity.</title>
        <authorList>
            <person name="Li P."/>
            <person name="Li P."/>
            <person name="Lu B."/>
        </authorList>
    </citation>
    <scope>NUCLEOTIDE SEQUENCE [LARGE SCALE GENOMIC DNA]</scope>
    <source>
        <strain evidence="2 3">BJ06-0143</strain>
    </source>
</reference>
<keyword evidence="3" id="KW-1185">Reference proteome</keyword>
<evidence type="ECO:0000313" key="3">
    <source>
        <dbReference type="Proteomes" id="UP000707731"/>
    </source>
</evidence>
<evidence type="ECO:0000313" key="2">
    <source>
        <dbReference type="EMBL" id="MBF6354794.1"/>
    </source>
</evidence>
<accession>A0ABS0DD13</accession>
<evidence type="ECO:0000259" key="1">
    <source>
        <dbReference type="Pfam" id="PF13391"/>
    </source>
</evidence>
<dbReference type="InterPro" id="IPR003615">
    <property type="entry name" value="HNH_nuc"/>
</dbReference>
<name>A0ABS0DD13_9NOCA</name>
<comment type="caution">
    <text evidence="2">The sequence shown here is derived from an EMBL/GenBank/DDBJ whole genome shotgun (WGS) entry which is preliminary data.</text>
</comment>
<organism evidence="2 3">
    <name type="scientific">Nocardia higoensis</name>
    <dbReference type="NCBI Taxonomy" id="228599"/>
    <lineage>
        <taxon>Bacteria</taxon>
        <taxon>Bacillati</taxon>
        <taxon>Actinomycetota</taxon>
        <taxon>Actinomycetes</taxon>
        <taxon>Mycobacteriales</taxon>
        <taxon>Nocardiaceae</taxon>
        <taxon>Nocardia</taxon>
    </lineage>
</organism>
<dbReference type="Proteomes" id="UP000707731">
    <property type="component" value="Unassembled WGS sequence"/>
</dbReference>
<feature type="domain" description="HNH nuclease" evidence="1">
    <location>
        <begin position="186"/>
        <end position="235"/>
    </location>
</feature>
<dbReference type="GO" id="GO:0004519">
    <property type="term" value="F:endonuclease activity"/>
    <property type="evidence" value="ECO:0007669"/>
    <property type="project" value="UniProtKB-KW"/>
</dbReference>
<keyword evidence="2" id="KW-0378">Hydrolase</keyword>
<keyword evidence="2" id="KW-0540">Nuclease</keyword>
<dbReference type="Pfam" id="PF13391">
    <property type="entry name" value="HNH_2"/>
    <property type="match status" value="1"/>
</dbReference>
<gene>
    <name evidence="2" type="ORF">IU449_09595</name>
</gene>